<dbReference type="AlphaFoldDB" id="A0A813F3V3"/>
<feature type="compositionally biased region" description="Basic and acidic residues" evidence="1">
    <location>
        <begin position="382"/>
        <end position="406"/>
    </location>
</feature>
<protein>
    <recommendedName>
        <fullName evidence="2">CID domain-containing protein</fullName>
    </recommendedName>
</protein>
<feature type="domain" description="CID" evidence="2">
    <location>
        <begin position="1"/>
        <end position="133"/>
    </location>
</feature>
<feature type="region of interest" description="Disordered" evidence="1">
    <location>
        <begin position="329"/>
        <end position="507"/>
    </location>
</feature>
<feature type="region of interest" description="Disordered" evidence="1">
    <location>
        <begin position="140"/>
        <end position="179"/>
    </location>
</feature>
<dbReference type="EMBL" id="CAJNNV010024237">
    <property type="protein sequence ID" value="CAE8609077.1"/>
    <property type="molecule type" value="Genomic_DNA"/>
</dbReference>
<dbReference type="PROSITE" id="PS51391">
    <property type="entry name" value="CID"/>
    <property type="match status" value="1"/>
</dbReference>
<keyword evidence="4" id="KW-1185">Reference proteome</keyword>
<organism evidence="3 4">
    <name type="scientific">Polarella glacialis</name>
    <name type="common">Dinoflagellate</name>
    <dbReference type="NCBI Taxonomy" id="89957"/>
    <lineage>
        <taxon>Eukaryota</taxon>
        <taxon>Sar</taxon>
        <taxon>Alveolata</taxon>
        <taxon>Dinophyceae</taxon>
        <taxon>Suessiales</taxon>
        <taxon>Suessiaceae</taxon>
        <taxon>Polarella</taxon>
    </lineage>
</organism>
<evidence type="ECO:0000256" key="1">
    <source>
        <dbReference type="SAM" id="MobiDB-lite"/>
    </source>
</evidence>
<proteinExistence type="predicted"/>
<sequence>MAFCIDHSSDARSLAFHVAARILNRSKGPVQSRDLSSLFCLSDILHNTCYAHRRPGASMYRSCFQEVLLSIFNRFHESFTAVGDLGDDNSFASDVGRYSAQSKVRGVLKAWRELEIFPKAFVDNLEAAAFKGAPLSLPAATRSGQQQHEQNNVQHQLTQLQHEQQHKNQHQEEFQQEEDVDGVPIAPAELPGMRSWLSLSETGGNQTLARLAAGAGLTPSEAATVEPDEDLDGEPISILELQRWREAKSAAATAAAAAAAAATEAADRLLQTSQTEFVPNAIWPFSMPASNYGQEFYQPMGTLDSTADINSAAIDEMLNTQRDRFSAVLVDESPEPRPGTYGRKNRDEQKSGKATSNAGNGREQRAKVGNQKQEAVLGEQEDGSKRERKLDNHKAKDRQRDRDQAANRDQGQNVDRDQDRRQIRDDKRGRNSGHERERDRDRERDRNRDRNHVSDRDRDHRNRDLEHRGQHLGTRDSKRKRTNSRSRSSYLRRKGDSHTIHSQDSTTAPAIVSDPELMMSLVVGMLFWL</sequence>
<dbReference type="OMA" id="CIDHQNC"/>
<gene>
    <name evidence="3" type="ORF">PGLA1383_LOCUS26904</name>
</gene>
<comment type="caution">
    <text evidence="3">The sequence shown here is derived from an EMBL/GenBank/DDBJ whole genome shotgun (WGS) entry which is preliminary data.</text>
</comment>
<dbReference type="OrthoDB" id="377209at2759"/>
<evidence type="ECO:0000313" key="4">
    <source>
        <dbReference type="Proteomes" id="UP000654075"/>
    </source>
</evidence>
<evidence type="ECO:0000259" key="2">
    <source>
        <dbReference type="PROSITE" id="PS51391"/>
    </source>
</evidence>
<dbReference type="InterPro" id="IPR008942">
    <property type="entry name" value="ENTH_VHS"/>
</dbReference>
<name>A0A813F3V3_POLGL</name>
<feature type="compositionally biased region" description="Basic and acidic residues" evidence="1">
    <location>
        <begin position="414"/>
        <end position="476"/>
    </location>
</feature>
<dbReference type="Gene3D" id="1.25.40.90">
    <property type="match status" value="1"/>
</dbReference>
<dbReference type="Proteomes" id="UP000654075">
    <property type="component" value="Unassembled WGS sequence"/>
</dbReference>
<feature type="compositionally biased region" description="Low complexity" evidence="1">
    <location>
        <begin position="145"/>
        <end position="162"/>
    </location>
</feature>
<dbReference type="InterPro" id="IPR006569">
    <property type="entry name" value="CID_dom"/>
</dbReference>
<evidence type="ECO:0000313" key="3">
    <source>
        <dbReference type="EMBL" id="CAE8609077.1"/>
    </source>
</evidence>
<reference evidence="3" key="1">
    <citation type="submission" date="2021-02" db="EMBL/GenBank/DDBJ databases">
        <authorList>
            <person name="Dougan E. K."/>
            <person name="Rhodes N."/>
            <person name="Thang M."/>
            <person name="Chan C."/>
        </authorList>
    </citation>
    <scope>NUCLEOTIDE SEQUENCE</scope>
</reference>
<feature type="compositionally biased region" description="Basic and acidic residues" evidence="1">
    <location>
        <begin position="163"/>
        <end position="173"/>
    </location>
</feature>
<accession>A0A813F3V3</accession>